<evidence type="ECO:0000313" key="7">
    <source>
        <dbReference type="EMBL" id="PVD23228.1"/>
    </source>
</evidence>
<dbReference type="AlphaFoldDB" id="A0A2T7NPY0"/>
<dbReference type="GO" id="GO:0000175">
    <property type="term" value="F:3'-5'-RNA exonuclease activity"/>
    <property type="evidence" value="ECO:0007669"/>
    <property type="project" value="TreeGrafter"/>
</dbReference>
<dbReference type="InterPro" id="IPR006941">
    <property type="entry name" value="RNase_CAF1"/>
</dbReference>
<dbReference type="SUPFAM" id="SSF53098">
    <property type="entry name" value="Ribonuclease H-like"/>
    <property type="match status" value="1"/>
</dbReference>
<evidence type="ECO:0000256" key="1">
    <source>
        <dbReference type="ARBA" id="ARBA00008372"/>
    </source>
</evidence>
<dbReference type="InterPro" id="IPR036855">
    <property type="entry name" value="Znf_CCCH_sf"/>
</dbReference>
<dbReference type="GO" id="GO:0015030">
    <property type="term" value="C:Cajal body"/>
    <property type="evidence" value="ECO:0007669"/>
    <property type="project" value="TreeGrafter"/>
</dbReference>
<evidence type="ECO:0000256" key="2">
    <source>
        <dbReference type="ARBA" id="ARBA00022723"/>
    </source>
</evidence>
<dbReference type="SUPFAM" id="SSF90229">
    <property type="entry name" value="CCCH zinc finger"/>
    <property type="match status" value="1"/>
</dbReference>
<dbReference type="Pfam" id="PF04857">
    <property type="entry name" value="CAF1"/>
    <property type="match status" value="1"/>
</dbReference>
<dbReference type="Proteomes" id="UP000245119">
    <property type="component" value="Linkage Group LG10"/>
</dbReference>
<evidence type="ECO:0000259" key="6">
    <source>
        <dbReference type="PROSITE" id="PS50103"/>
    </source>
</evidence>
<dbReference type="GO" id="GO:0017069">
    <property type="term" value="F:snRNA binding"/>
    <property type="evidence" value="ECO:0007669"/>
    <property type="project" value="TreeGrafter"/>
</dbReference>
<evidence type="ECO:0000313" key="8">
    <source>
        <dbReference type="Proteomes" id="UP000245119"/>
    </source>
</evidence>
<dbReference type="Gene3D" id="6.10.250.3220">
    <property type="match status" value="1"/>
</dbReference>
<keyword evidence="8" id="KW-1185">Reference proteome</keyword>
<accession>A0A2T7NPY0</accession>
<dbReference type="InterPro" id="IPR051181">
    <property type="entry name" value="CAF1_poly(A)_ribonucleases"/>
</dbReference>
<dbReference type="PANTHER" id="PTHR15092:SF37">
    <property type="entry name" value="TARGET OF EGR1 PROTEIN 1"/>
    <property type="match status" value="1"/>
</dbReference>
<keyword evidence="3 5" id="KW-0863">Zinc-finger</keyword>
<feature type="zinc finger region" description="C3H1-type" evidence="5">
    <location>
        <begin position="277"/>
        <end position="300"/>
    </location>
</feature>
<dbReference type="InterPro" id="IPR036397">
    <property type="entry name" value="RNaseH_sf"/>
</dbReference>
<keyword evidence="4 5" id="KW-0862">Zinc</keyword>
<dbReference type="InterPro" id="IPR000571">
    <property type="entry name" value="Znf_CCCH"/>
</dbReference>
<evidence type="ECO:0000256" key="4">
    <source>
        <dbReference type="ARBA" id="ARBA00022833"/>
    </source>
</evidence>
<evidence type="ECO:0000256" key="3">
    <source>
        <dbReference type="ARBA" id="ARBA00022771"/>
    </source>
</evidence>
<keyword evidence="2 5" id="KW-0479">Metal-binding</keyword>
<reference evidence="7 8" key="1">
    <citation type="submission" date="2018-04" db="EMBL/GenBank/DDBJ databases">
        <title>The genome of golden apple snail Pomacea canaliculata provides insight into stress tolerance and invasive adaptation.</title>
        <authorList>
            <person name="Liu C."/>
            <person name="Liu B."/>
            <person name="Ren Y."/>
            <person name="Zhang Y."/>
            <person name="Wang H."/>
            <person name="Li S."/>
            <person name="Jiang F."/>
            <person name="Yin L."/>
            <person name="Zhang G."/>
            <person name="Qian W."/>
            <person name="Fan W."/>
        </authorList>
    </citation>
    <scope>NUCLEOTIDE SEQUENCE [LARGE SCALE GENOMIC DNA]</scope>
    <source>
        <strain evidence="7">SZHN2017</strain>
        <tissue evidence="7">Muscle</tissue>
    </source>
</reference>
<dbReference type="PROSITE" id="PS50103">
    <property type="entry name" value="ZF_C3H1"/>
    <property type="match status" value="1"/>
</dbReference>
<comment type="similarity">
    <text evidence="1">Belongs to the CAF1 family.</text>
</comment>
<name>A0A2T7NPY0_POMCA</name>
<protein>
    <recommendedName>
        <fullName evidence="6">C3H1-type domain-containing protein</fullName>
    </recommendedName>
</protein>
<dbReference type="PANTHER" id="PTHR15092">
    <property type="entry name" value="POLY A -SPECIFIC RIBONUCLEASE/TARGET OF EGR1, MEMBER 1"/>
    <property type="match status" value="1"/>
</dbReference>
<dbReference type="GO" id="GO:0034472">
    <property type="term" value="P:snRNA 3'-end processing"/>
    <property type="evidence" value="ECO:0007669"/>
    <property type="project" value="TreeGrafter"/>
</dbReference>
<proteinExistence type="inferred from homology"/>
<dbReference type="GO" id="GO:0008270">
    <property type="term" value="F:zinc ion binding"/>
    <property type="evidence" value="ECO:0007669"/>
    <property type="project" value="UniProtKB-KW"/>
</dbReference>
<dbReference type="InterPro" id="IPR012337">
    <property type="entry name" value="RNaseH-like_sf"/>
</dbReference>
<dbReference type="OrthoDB" id="414075at2759"/>
<dbReference type="EMBL" id="PZQS01000010">
    <property type="protein sequence ID" value="PVD23228.1"/>
    <property type="molecule type" value="Genomic_DNA"/>
</dbReference>
<comment type="caution">
    <text evidence="7">The sequence shown here is derived from an EMBL/GenBank/DDBJ whole genome shotgun (WGS) entry which is preliminary data.</text>
</comment>
<feature type="domain" description="C3H1-type" evidence="6">
    <location>
        <begin position="277"/>
        <end position="300"/>
    </location>
</feature>
<organism evidence="7 8">
    <name type="scientific">Pomacea canaliculata</name>
    <name type="common">Golden apple snail</name>
    <dbReference type="NCBI Taxonomy" id="400727"/>
    <lineage>
        <taxon>Eukaryota</taxon>
        <taxon>Metazoa</taxon>
        <taxon>Spiralia</taxon>
        <taxon>Lophotrochozoa</taxon>
        <taxon>Mollusca</taxon>
        <taxon>Gastropoda</taxon>
        <taxon>Caenogastropoda</taxon>
        <taxon>Architaenioglossa</taxon>
        <taxon>Ampullarioidea</taxon>
        <taxon>Ampullariidae</taxon>
        <taxon>Pomacea</taxon>
    </lineage>
</organism>
<gene>
    <name evidence="7" type="ORF">C0Q70_16491</name>
</gene>
<sequence>MYYLHFLYNFRSLPDRYTNVREIAQTRSILSLGLSCFKLCNVSSSASLTTTDISTEPSPVDNSYDIATNGMVKIKQWTYSVQTFNVVLLCSEDYMVEPAALKFLIEHGFDFNKQYSSGVSYYRGKEKGEKESNAAASTAGPTARKLFEVLLWSEVPIVFHNGFVDLVFLYQNLYTDLPASLQIFLADLSEMFPGGILDTKYIVEFVDRLPATYLEYVFRKWQRINALQSGIEHRRVCLEFSKHSSYHASVTYSHCDLPATAVEMDYIPNAKILQELVCQNFAGHGWCSKGKKCPKSHAIDLILDLDGIKTAKNRQRRRKLAALKEQSGDRTSNGMDCKKFVDEEIATLHNSEEILKSDSYTKLVNCSLSMSDDVMEDGNSDEVKISNRSQYNDNIDSIMNAYLETSFKLDESRSGCHRAGFDAFMTGFVMACLLNKHTSVQEAQDFSFGAGLKLNDLDGVEKLRNKVYATGKDQPLLVSKSAFTSASKNHKERLLQVRGSC</sequence>
<dbReference type="STRING" id="400727.A0A2T7NPY0"/>
<dbReference type="Gene3D" id="3.30.420.10">
    <property type="entry name" value="Ribonuclease H-like superfamily/Ribonuclease H"/>
    <property type="match status" value="2"/>
</dbReference>
<evidence type="ECO:0000256" key="5">
    <source>
        <dbReference type="PROSITE-ProRule" id="PRU00723"/>
    </source>
</evidence>